<accession>A0ABS7AP02</accession>
<protein>
    <submittedName>
        <fullName evidence="7">N-acetylglucosamine-6-phosphate deacetylase</fullName>
        <ecNumber evidence="7">3.5.1.25</ecNumber>
    </submittedName>
</protein>
<keyword evidence="3 5" id="KW-0378">Hydrolase</keyword>
<comment type="caution">
    <text evidence="7">The sequence shown here is derived from an EMBL/GenBank/DDBJ whole genome shotgun (WGS) entry which is preliminary data.</text>
</comment>
<dbReference type="Pfam" id="PF01979">
    <property type="entry name" value="Amidohydro_1"/>
    <property type="match status" value="1"/>
</dbReference>
<name>A0ABS7AP02_9CLOT</name>
<evidence type="ECO:0000256" key="5">
    <source>
        <dbReference type="PIRNR" id="PIRNR038994"/>
    </source>
</evidence>
<dbReference type="InterPro" id="IPR011059">
    <property type="entry name" value="Metal-dep_hydrolase_composite"/>
</dbReference>
<evidence type="ECO:0000256" key="4">
    <source>
        <dbReference type="ARBA" id="ARBA00023277"/>
    </source>
</evidence>
<keyword evidence="2" id="KW-0479">Metal-binding</keyword>
<reference evidence="7 8" key="1">
    <citation type="submission" date="2021-07" db="EMBL/GenBank/DDBJ databases">
        <title>Clostridium weizhouense sp. nov., an anaerobic bacterium isolated from activated sludge of Petroleum wastewater.</title>
        <authorList>
            <person name="Li Q."/>
        </authorList>
    </citation>
    <scope>NUCLEOTIDE SEQUENCE [LARGE SCALE GENOMIC DNA]</scope>
    <source>
        <strain evidence="7 8">YB-6</strain>
    </source>
</reference>
<feature type="domain" description="Amidohydrolase-related" evidence="6">
    <location>
        <begin position="47"/>
        <end position="360"/>
    </location>
</feature>
<evidence type="ECO:0000313" key="8">
    <source>
        <dbReference type="Proteomes" id="UP001519921"/>
    </source>
</evidence>
<dbReference type="InterPro" id="IPR003764">
    <property type="entry name" value="GlcNAc_6-P_deAcase"/>
</dbReference>
<dbReference type="SUPFAM" id="SSF51338">
    <property type="entry name" value="Composite domain of metallo-dependent hydrolases"/>
    <property type="match status" value="1"/>
</dbReference>
<evidence type="ECO:0000259" key="6">
    <source>
        <dbReference type="Pfam" id="PF01979"/>
    </source>
</evidence>
<dbReference type="NCBIfam" id="TIGR00221">
    <property type="entry name" value="nagA"/>
    <property type="match status" value="1"/>
</dbReference>
<dbReference type="PANTHER" id="PTHR11113:SF14">
    <property type="entry name" value="N-ACETYLGLUCOSAMINE-6-PHOSPHATE DEACETYLASE"/>
    <property type="match status" value="1"/>
</dbReference>
<dbReference type="CDD" id="cd00854">
    <property type="entry name" value="NagA"/>
    <property type="match status" value="1"/>
</dbReference>
<sequence>MKALVNGKIIVKDKILSNKVLVFDKKIIDICENVPENCEVINAKGMIISPGLIDIHIHGSCNADTMDKSIESINTIASGICKNGVTSFLPTTMTMSKEDIYEALNVLRESMNKENHGAKVLGAHMEGPFINAIYKGAQNEKYVLKPSFEFIKEYTDVIKIISYAPELDEEFNFTKQVKRSTDIKLSICHTNATYKEADEAIKLGVSNITHLFNAMTGLNHREPGVVGAALISDTYCEIIADKIHVDKNLFEFVLNNKGKDKIILITDSMRAGCMRDGKYDLGGQDVYVKDGAARLQEGNLAGSILTLNKAVYNFFENTNLEINEAIYMASLNPAKSIGIDDKKGSLEIGKDADIAVFDEKMECYLSISEGKYIFNKLN</sequence>
<evidence type="ECO:0000313" key="7">
    <source>
        <dbReference type="EMBL" id="MBW6409411.1"/>
    </source>
</evidence>
<dbReference type="GO" id="GO:0008448">
    <property type="term" value="F:N-acetylglucosamine-6-phosphate deacetylase activity"/>
    <property type="evidence" value="ECO:0007669"/>
    <property type="project" value="UniProtKB-EC"/>
</dbReference>
<evidence type="ECO:0000256" key="3">
    <source>
        <dbReference type="ARBA" id="ARBA00022801"/>
    </source>
</evidence>
<dbReference type="EMBL" id="JAHXPT010000003">
    <property type="protein sequence ID" value="MBW6409411.1"/>
    <property type="molecule type" value="Genomic_DNA"/>
</dbReference>
<organism evidence="7 8">
    <name type="scientific">Clostridium weizhouense</name>
    <dbReference type="NCBI Taxonomy" id="2859781"/>
    <lineage>
        <taxon>Bacteria</taxon>
        <taxon>Bacillati</taxon>
        <taxon>Bacillota</taxon>
        <taxon>Clostridia</taxon>
        <taxon>Eubacteriales</taxon>
        <taxon>Clostridiaceae</taxon>
        <taxon>Clostridium</taxon>
    </lineage>
</organism>
<dbReference type="RefSeq" id="WP_219778471.1">
    <property type="nucleotide sequence ID" value="NZ_JAHXPT010000003.1"/>
</dbReference>
<evidence type="ECO:0000256" key="2">
    <source>
        <dbReference type="ARBA" id="ARBA00022723"/>
    </source>
</evidence>
<dbReference type="EC" id="3.5.1.25" evidence="7"/>
<dbReference type="PIRSF" id="PIRSF038994">
    <property type="entry name" value="NagA"/>
    <property type="match status" value="1"/>
</dbReference>
<dbReference type="InterPro" id="IPR032466">
    <property type="entry name" value="Metal_Hydrolase"/>
</dbReference>
<dbReference type="PANTHER" id="PTHR11113">
    <property type="entry name" value="N-ACETYLGLUCOSAMINE-6-PHOSPHATE DEACETYLASE"/>
    <property type="match status" value="1"/>
</dbReference>
<keyword evidence="4 5" id="KW-0119">Carbohydrate metabolism</keyword>
<comment type="similarity">
    <text evidence="1 5">Belongs to the metallo-dependent hydrolases superfamily. NagA family.</text>
</comment>
<proteinExistence type="inferred from homology"/>
<keyword evidence="8" id="KW-1185">Reference proteome</keyword>
<gene>
    <name evidence="7" type="primary">nagA</name>
    <name evidence="7" type="ORF">KYD98_04850</name>
</gene>
<dbReference type="InterPro" id="IPR006680">
    <property type="entry name" value="Amidohydro-rel"/>
</dbReference>
<evidence type="ECO:0000256" key="1">
    <source>
        <dbReference type="ARBA" id="ARBA00010716"/>
    </source>
</evidence>
<dbReference type="Gene3D" id="3.20.20.140">
    <property type="entry name" value="Metal-dependent hydrolases"/>
    <property type="match status" value="1"/>
</dbReference>
<dbReference type="Gene3D" id="2.30.40.10">
    <property type="entry name" value="Urease, subunit C, domain 1"/>
    <property type="match status" value="1"/>
</dbReference>
<dbReference type="SUPFAM" id="SSF51556">
    <property type="entry name" value="Metallo-dependent hydrolases"/>
    <property type="match status" value="1"/>
</dbReference>
<dbReference type="Proteomes" id="UP001519921">
    <property type="component" value="Unassembled WGS sequence"/>
</dbReference>